<evidence type="ECO:0000256" key="1">
    <source>
        <dbReference type="SAM" id="Coils"/>
    </source>
</evidence>
<dbReference type="SUPFAM" id="SSF46565">
    <property type="entry name" value="Chaperone J-domain"/>
    <property type="match status" value="1"/>
</dbReference>
<dbReference type="EMBL" id="CM008050">
    <property type="protein sequence ID" value="PAN26768.1"/>
    <property type="molecule type" value="Genomic_DNA"/>
</dbReference>
<dbReference type="Pfam" id="PF11926">
    <property type="entry name" value="DUF3444"/>
    <property type="match status" value="1"/>
</dbReference>
<dbReference type="InterPro" id="IPR001623">
    <property type="entry name" value="DnaJ_domain"/>
</dbReference>
<evidence type="ECO:0000313" key="4">
    <source>
        <dbReference type="EMBL" id="PAN26768.1"/>
    </source>
</evidence>
<dbReference type="CDD" id="cd06257">
    <property type="entry name" value="DnaJ"/>
    <property type="match status" value="1"/>
</dbReference>
<proteinExistence type="predicted"/>
<dbReference type="InterPro" id="IPR024593">
    <property type="entry name" value="DUF3444"/>
</dbReference>
<feature type="compositionally biased region" description="Polar residues" evidence="2">
    <location>
        <begin position="424"/>
        <end position="434"/>
    </location>
</feature>
<gene>
    <name evidence="4" type="ORF">PAHAL_5G037100</name>
</gene>
<dbReference type="GO" id="GO:0005783">
    <property type="term" value="C:endoplasmic reticulum"/>
    <property type="evidence" value="ECO:0007669"/>
    <property type="project" value="UniProtKB-ARBA"/>
</dbReference>
<dbReference type="InterPro" id="IPR036869">
    <property type="entry name" value="J_dom_sf"/>
</dbReference>
<reference evidence="4" key="1">
    <citation type="submission" date="2018-04" db="EMBL/GenBank/DDBJ databases">
        <title>WGS assembly of Panicum hallii.</title>
        <authorList>
            <person name="Lovell J."/>
            <person name="Jenkins J."/>
            <person name="Lowry D."/>
            <person name="Mamidi S."/>
            <person name="Sreedasyam A."/>
            <person name="Weng X."/>
            <person name="Barry K."/>
            <person name="Bonette J."/>
            <person name="Campitelli B."/>
            <person name="Daum C."/>
            <person name="Gordon S."/>
            <person name="Gould B."/>
            <person name="Lipzen A."/>
            <person name="Macqueen A."/>
            <person name="Palacio-Mejia J."/>
            <person name="Plott C."/>
            <person name="Shakirov E."/>
            <person name="Shu S."/>
            <person name="Yoshinaga Y."/>
            <person name="Zane M."/>
            <person name="Rokhsar D."/>
            <person name="Grimwood J."/>
            <person name="Schmutz J."/>
            <person name="Juenger T."/>
        </authorList>
    </citation>
    <scope>NUCLEOTIDE SEQUENCE [LARGE SCALE GENOMIC DNA]</scope>
    <source>
        <strain evidence="4">FIL2</strain>
    </source>
</reference>
<feature type="domain" description="J" evidence="3">
    <location>
        <begin position="116"/>
        <end position="180"/>
    </location>
</feature>
<dbReference type="PROSITE" id="PS00636">
    <property type="entry name" value="DNAJ_1"/>
    <property type="match status" value="1"/>
</dbReference>
<dbReference type="PRINTS" id="PR00625">
    <property type="entry name" value="JDOMAIN"/>
</dbReference>
<dbReference type="Gramene" id="PAN26768">
    <property type="protein sequence ID" value="PAN26768"/>
    <property type="gene ID" value="PAHAL_5G037100"/>
</dbReference>
<dbReference type="InterPro" id="IPR018253">
    <property type="entry name" value="DnaJ_domain_CS"/>
</dbReference>
<evidence type="ECO:0000259" key="3">
    <source>
        <dbReference type="PROSITE" id="PS50076"/>
    </source>
</evidence>
<dbReference type="PROSITE" id="PS50076">
    <property type="entry name" value="DNAJ_2"/>
    <property type="match status" value="1"/>
</dbReference>
<name>A0A2S3HNJ8_9POAL</name>
<sequence length="840" mass="93073">MVVPCRRPPSHARISDHCCCAVAQCGRPGRSRRMLGVLTRAGDSAPHRFDMECNRDDAARSKSIAERKFRENDFAGAKRFALKARALFKPLEGIDQMIAALDVHIRAQQKIGGENDWYGILEVSPLADEEAIKKRYKKLAFQTHPDKNTSICAEAAFNLISDAWSVLSDTTKRMVYDRKRHVCGLQNNYKASARNTSNSSTSSVNGFCDRPRKVAPHLSHQVPDTFWTHCGSCFRSIQYSREYVNRLLKCPVCNEVFVAAEVPPPSSPIYPNGPMAMATNNDIGGNTVPGMATPGVHAGISGSNQNGYPAVLKSTTCANRTRYTVQEDAGEANIVTNEAADSREVMQDVRKHAPAVPSVRRANAATRGHEAAKRKRVNGGKQAIGQSASSCPDGDGCKPIPAAKRGPRSTAQTSGAKKRKVSSADLNCESSGTAGRTSFGRVLMQLDVRGILVGSGKLQIREKLQELNNKKANVKNKEKIQNSKKSSTKSVCNTAIDVNKIEMKPSISSVDPKEDDFMKLVSKRVDSEEKQREKCSKQVGLEEKLTSWQWRSREVHIVYTRRNRKAQEKELGNDATCANPATEHHVADKNGCLNQESPDKGSGEMSVPDADFFNFGDHSESSFQNDQVWAMYDEEDGMPRYYALIRKVLSTHPFKARLAYLKANDCNEFGSSNWISYGYSKTCGEFKVGASRGTDQVNIFSHKVKCDKGPGGIIRIFPKKGDIWALYQNWSPDWDEFTPDDTMYKYELVEVTDSYNPAEGISVIPIVKVPGFVSVFKPFHDAKKSWRILKEEMLRFSHQVPFHVLTGEEAPNAPKGCYELDPGSTPQELLQVVQPSGDAK</sequence>
<feature type="coiled-coil region" evidence="1">
    <location>
        <begin position="457"/>
        <end position="484"/>
    </location>
</feature>
<dbReference type="PANTHER" id="PTHR44137">
    <property type="entry name" value="BNAC03G44070D PROTEIN"/>
    <property type="match status" value="1"/>
</dbReference>
<dbReference type="SMART" id="SM00271">
    <property type="entry name" value="DnaJ"/>
    <property type="match status" value="1"/>
</dbReference>
<dbReference type="Pfam" id="PF00226">
    <property type="entry name" value="DnaJ"/>
    <property type="match status" value="1"/>
</dbReference>
<dbReference type="Proteomes" id="UP000243499">
    <property type="component" value="Chromosome 5"/>
</dbReference>
<organism evidence="4">
    <name type="scientific">Panicum hallii</name>
    <dbReference type="NCBI Taxonomy" id="206008"/>
    <lineage>
        <taxon>Eukaryota</taxon>
        <taxon>Viridiplantae</taxon>
        <taxon>Streptophyta</taxon>
        <taxon>Embryophyta</taxon>
        <taxon>Tracheophyta</taxon>
        <taxon>Spermatophyta</taxon>
        <taxon>Magnoliopsida</taxon>
        <taxon>Liliopsida</taxon>
        <taxon>Poales</taxon>
        <taxon>Poaceae</taxon>
        <taxon>PACMAD clade</taxon>
        <taxon>Panicoideae</taxon>
        <taxon>Panicodae</taxon>
        <taxon>Paniceae</taxon>
        <taxon>Panicinae</taxon>
        <taxon>Panicum</taxon>
        <taxon>Panicum sect. Panicum</taxon>
    </lineage>
</organism>
<feature type="region of interest" description="Disordered" evidence="2">
    <location>
        <begin position="356"/>
        <end position="434"/>
    </location>
</feature>
<dbReference type="PANTHER" id="PTHR44137:SF9">
    <property type="entry name" value="OS01G0923800 PROTEIN"/>
    <property type="match status" value="1"/>
</dbReference>
<keyword evidence="1" id="KW-0175">Coiled coil</keyword>
<dbReference type="AlphaFoldDB" id="A0A2S3HNJ8"/>
<dbReference type="Gene3D" id="1.10.287.110">
    <property type="entry name" value="DnaJ domain"/>
    <property type="match status" value="1"/>
</dbReference>
<protein>
    <recommendedName>
        <fullName evidence="3">J domain-containing protein</fullName>
    </recommendedName>
</protein>
<accession>A0A2S3HNJ8</accession>
<evidence type="ECO:0000256" key="2">
    <source>
        <dbReference type="SAM" id="MobiDB-lite"/>
    </source>
</evidence>